<feature type="domain" description="C2H2-type" evidence="6">
    <location>
        <begin position="78"/>
        <end position="100"/>
    </location>
</feature>
<dbReference type="OMA" id="HKIHQIK"/>
<keyword evidence="8" id="KW-1185">Reference proteome</keyword>
<dbReference type="PANTHER" id="PTHR45986">
    <property type="entry name" value="ZINC FINGER MATRIN-TYPE PROTEIN 2"/>
    <property type="match status" value="1"/>
</dbReference>
<dbReference type="KEGG" id="ndi:NDAI_0B03220"/>
<dbReference type="PROSITE" id="PS00028">
    <property type="entry name" value="ZINC_FINGER_C2H2_1"/>
    <property type="match status" value="1"/>
</dbReference>
<dbReference type="STRING" id="1071378.G0W6E6"/>
<name>G0W6E6_NAUDC</name>
<dbReference type="Pfam" id="PF12874">
    <property type="entry name" value="zf-met"/>
    <property type="match status" value="1"/>
</dbReference>
<evidence type="ECO:0000256" key="5">
    <source>
        <dbReference type="SAM" id="MobiDB-lite"/>
    </source>
</evidence>
<reference evidence="7 8" key="1">
    <citation type="journal article" date="2011" name="Proc. Natl. Acad. Sci. U.S.A.">
        <title>Evolutionary erosion of yeast sex chromosomes by mating-type switching accidents.</title>
        <authorList>
            <person name="Gordon J.L."/>
            <person name="Armisen D."/>
            <person name="Proux-Wera E."/>
            <person name="Oheigeartaigh S.S."/>
            <person name="Byrne K.P."/>
            <person name="Wolfe K.H."/>
        </authorList>
    </citation>
    <scope>NUCLEOTIDE SEQUENCE [LARGE SCALE GENOMIC DNA]</scope>
    <source>
        <strain evidence="8">ATCC 10597 / BCRC 20456 / CBS 421 / NBRC 0211 / NRRL Y-12639</strain>
    </source>
</reference>
<dbReference type="SUPFAM" id="SSF57667">
    <property type="entry name" value="beta-beta-alpha zinc fingers"/>
    <property type="match status" value="1"/>
</dbReference>
<dbReference type="RefSeq" id="XP_003668600.1">
    <property type="nucleotide sequence ID" value="XM_003668552.1"/>
</dbReference>
<evidence type="ECO:0000313" key="7">
    <source>
        <dbReference type="EMBL" id="CCD23357.1"/>
    </source>
</evidence>
<dbReference type="eggNOG" id="KOG4727">
    <property type="taxonomic scope" value="Eukaryota"/>
</dbReference>
<evidence type="ECO:0000313" key="8">
    <source>
        <dbReference type="Proteomes" id="UP000000689"/>
    </source>
</evidence>
<keyword evidence="1" id="KW-0479">Metal-binding</keyword>
<dbReference type="GO" id="GO:0046540">
    <property type="term" value="C:U4/U6 x U5 tri-snRNP complex"/>
    <property type="evidence" value="ECO:0007669"/>
    <property type="project" value="EnsemblFungi"/>
</dbReference>
<dbReference type="AlphaFoldDB" id="G0W6E6"/>
<dbReference type="PANTHER" id="PTHR45986:SF1">
    <property type="entry name" value="ZINC FINGER MATRIN-TYPE PROTEIN 2"/>
    <property type="match status" value="1"/>
</dbReference>
<keyword evidence="3" id="KW-0862">Zinc</keyword>
<feature type="compositionally biased region" description="Basic and acidic residues" evidence="5">
    <location>
        <begin position="147"/>
        <end position="156"/>
    </location>
</feature>
<evidence type="ECO:0000256" key="2">
    <source>
        <dbReference type="ARBA" id="ARBA00022771"/>
    </source>
</evidence>
<evidence type="ECO:0000256" key="3">
    <source>
        <dbReference type="ARBA" id="ARBA00022833"/>
    </source>
</evidence>
<accession>G0W6E6</accession>
<dbReference type="Proteomes" id="UP000000689">
    <property type="component" value="Chromosome 2"/>
</dbReference>
<sequence>MSNFGRRTWNREEYAHPITTTYEASLEGSLSATELSALKQKYTNYDQLMRDSNKGINKKLLTTGLSEFKKGKQFGFYCTICDLTFKDTLQFINHLNHKTHEIKFENLFKEPLILDQRDNDDIPDAEFKLAFQNAVQDFVRASGIKKKREDNGDSDRKKNKSVKCNIAKSNASSSNNNEIAKMMGFQSFGSSKK</sequence>
<keyword evidence="2" id="KW-0863">Zinc-finger</keyword>
<dbReference type="OrthoDB" id="30343at2759"/>
<dbReference type="InterPro" id="IPR013087">
    <property type="entry name" value="Znf_C2H2_type"/>
</dbReference>
<evidence type="ECO:0000259" key="6">
    <source>
        <dbReference type="PROSITE" id="PS00028"/>
    </source>
</evidence>
<dbReference type="GeneID" id="11498445"/>
<dbReference type="EMBL" id="HE580268">
    <property type="protein sequence ID" value="CCD23357.1"/>
    <property type="molecule type" value="Genomic_DNA"/>
</dbReference>
<dbReference type="InterPro" id="IPR036236">
    <property type="entry name" value="Znf_C2H2_sf"/>
</dbReference>
<dbReference type="GO" id="GO:0005681">
    <property type="term" value="C:spliceosomal complex"/>
    <property type="evidence" value="ECO:0007669"/>
    <property type="project" value="InterPro"/>
</dbReference>
<dbReference type="HOGENOM" id="CLU_067237_2_1_1"/>
<gene>
    <name evidence="7" type="primary">NDAI0B03220</name>
    <name evidence="7" type="ordered locus">NDAI_0B03220</name>
</gene>
<organism evidence="7 8">
    <name type="scientific">Naumovozyma dairenensis (strain ATCC 10597 / BCRC 20456 / CBS 421 / NBRC 0211 / NRRL Y-12639)</name>
    <name type="common">Saccharomyces dairenensis</name>
    <dbReference type="NCBI Taxonomy" id="1071378"/>
    <lineage>
        <taxon>Eukaryota</taxon>
        <taxon>Fungi</taxon>
        <taxon>Dikarya</taxon>
        <taxon>Ascomycota</taxon>
        <taxon>Saccharomycotina</taxon>
        <taxon>Saccharomycetes</taxon>
        <taxon>Saccharomycetales</taxon>
        <taxon>Saccharomycetaceae</taxon>
        <taxon>Naumovozyma</taxon>
    </lineage>
</organism>
<evidence type="ECO:0000256" key="4">
    <source>
        <dbReference type="ARBA" id="ARBA00023242"/>
    </source>
</evidence>
<dbReference type="GO" id="GO:0008270">
    <property type="term" value="F:zinc ion binding"/>
    <property type="evidence" value="ECO:0007669"/>
    <property type="project" value="UniProtKB-KW"/>
</dbReference>
<proteinExistence type="predicted"/>
<dbReference type="GO" id="GO:0000398">
    <property type="term" value="P:mRNA splicing, via spliceosome"/>
    <property type="evidence" value="ECO:0007669"/>
    <property type="project" value="EnsemblFungi"/>
</dbReference>
<evidence type="ECO:0000256" key="1">
    <source>
        <dbReference type="ARBA" id="ARBA00022723"/>
    </source>
</evidence>
<feature type="region of interest" description="Disordered" evidence="5">
    <location>
        <begin position="145"/>
        <end position="178"/>
    </location>
</feature>
<dbReference type="InterPro" id="IPR040107">
    <property type="entry name" value="Snu23"/>
</dbReference>
<keyword evidence="4" id="KW-0539">Nucleus</keyword>
<protein>
    <recommendedName>
        <fullName evidence="6">C2H2-type domain-containing protein</fullName>
    </recommendedName>
</protein>